<name>A0A6C0M3J8_9ZZZZ</name>
<dbReference type="AlphaFoldDB" id="A0A6C0M3J8"/>
<evidence type="ECO:0000313" key="2">
    <source>
        <dbReference type="EMBL" id="QHU36805.1"/>
    </source>
</evidence>
<feature type="region of interest" description="Disordered" evidence="1">
    <location>
        <begin position="1"/>
        <end position="26"/>
    </location>
</feature>
<evidence type="ECO:0000256" key="1">
    <source>
        <dbReference type="SAM" id="MobiDB-lite"/>
    </source>
</evidence>
<accession>A0A6C0M3J8</accession>
<proteinExistence type="predicted"/>
<sequence length="38" mass="4230">MQRLGQIGGINCQPMHGLKHDDDDDDDDDAIIACIFSR</sequence>
<reference evidence="2" key="1">
    <citation type="journal article" date="2020" name="Nature">
        <title>Giant virus diversity and host interactions through global metagenomics.</title>
        <authorList>
            <person name="Schulz F."/>
            <person name="Roux S."/>
            <person name="Paez-Espino D."/>
            <person name="Jungbluth S."/>
            <person name="Walsh D.A."/>
            <person name="Denef V.J."/>
            <person name="McMahon K.D."/>
            <person name="Konstantinidis K.T."/>
            <person name="Eloe-Fadrosh E.A."/>
            <person name="Kyrpides N.C."/>
            <person name="Woyke T."/>
        </authorList>
    </citation>
    <scope>NUCLEOTIDE SEQUENCE</scope>
    <source>
        <strain evidence="2">GVMAG-S-1035124-57</strain>
    </source>
</reference>
<dbReference type="EMBL" id="MN740631">
    <property type="protein sequence ID" value="QHU36805.1"/>
    <property type="molecule type" value="Genomic_DNA"/>
</dbReference>
<organism evidence="2">
    <name type="scientific">viral metagenome</name>
    <dbReference type="NCBI Taxonomy" id="1070528"/>
    <lineage>
        <taxon>unclassified sequences</taxon>
        <taxon>metagenomes</taxon>
        <taxon>organismal metagenomes</taxon>
    </lineage>
</organism>
<protein>
    <submittedName>
        <fullName evidence="2">Uncharacterized protein</fullName>
    </submittedName>
</protein>